<reference evidence="8 9" key="1">
    <citation type="submission" date="2018-02" db="EMBL/GenBank/DDBJ databases">
        <title>8 Nocardia nova and 1 Nocardia cyriacigeorgica strain used for evolution to TMP-SMX.</title>
        <authorList>
            <person name="Mehta H."/>
            <person name="Weng J."/>
            <person name="Shamoo Y."/>
        </authorList>
    </citation>
    <scope>NUCLEOTIDE SEQUENCE [LARGE SCALE GENOMIC DNA]</scope>
    <source>
        <strain evidence="8 9">MDA3139</strain>
    </source>
</reference>
<keyword evidence="4" id="KW-0274">FAD</keyword>
<sequence>MIEKQTHHRVVVVGGGYAGTLAANRLRMRDDIRITLVNPRPEFVNRVRLHQFVAGTGEATIDYRTLLGEGIDLVVDSATRIDTAGRTVRLASGDVLEYDYLVYAVGSTAAIPPVPGAAEFSFPIAEFEYARRLRTKLAVLPVEAAITVVGGGATGIETAAELAEQGRRVTLVCGGDLMPSLGAPARRSVAKWLSRHTVSVLEGERVSEVLPEAVEFTSGRKLPSALTIWTTGFGVPQLAAQSGLRTDALGRLLTHENLTSIDDDRIVATGDCAAPSDSPLRMCSQGAGALGASAADTVLSRIAGSEPAALNVALTGVCVSLGRRVGIRQLAGKDDVSVKFFLGGWAGARIKEFTCNIAVDKIRREARKPGSLAWVKGGPRPEPASVPAVESA</sequence>
<dbReference type="InterPro" id="IPR051169">
    <property type="entry name" value="NADH-Q_oxidoreductase"/>
</dbReference>
<comment type="cofactor">
    <cofactor evidence="1">
        <name>FAD</name>
        <dbReference type="ChEBI" id="CHEBI:57692"/>
    </cofactor>
</comment>
<evidence type="ECO:0000259" key="7">
    <source>
        <dbReference type="Pfam" id="PF07992"/>
    </source>
</evidence>
<evidence type="ECO:0000256" key="5">
    <source>
        <dbReference type="ARBA" id="ARBA00023002"/>
    </source>
</evidence>
<dbReference type="Proteomes" id="UP000239874">
    <property type="component" value="Unassembled WGS sequence"/>
</dbReference>
<feature type="region of interest" description="Disordered" evidence="6">
    <location>
        <begin position="373"/>
        <end position="392"/>
    </location>
</feature>
<evidence type="ECO:0000313" key="9">
    <source>
        <dbReference type="Proteomes" id="UP000239874"/>
    </source>
</evidence>
<gene>
    <name evidence="8" type="ORF">C5E45_11690</name>
</gene>
<evidence type="ECO:0000313" key="8">
    <source>
        <dbReference type="EMBL" id="PPJ37903.1"/>
    </source>
</evidence>
<dbReference type="GO" id="GO:0019646">
    <property type="term" value="P:aerobic electron transport chain"/>
    <property type="evidence" value="ECO:0007669"/>
    <property type="project" value="TreeGrafter"/>
</dbReference>
<feature type="domain" description="FAD/NAD(P)-binding" evidence="7">
    <location>
        <begin position="9"/>
        <end position="276"/>
    </location>
</feature>
<dbReference type="PANTHER" id="PTHR42913:SF3">
    <property type="entry name" value="64 KDA MITOCHONDRIAL NADH DEHYDROGENASE (EUROFUNG)"/>
    <property type="match status" value="1"/>
</dbReference>
<dbReference type="AlphaFoldDB" id="A0A2S6ART3"/>
<evidence type="ECO:0000256" key="4">
    <source>
        <dbReference type="ARBA" id="ARBA00022827"/>
    </source>
</evidence>
<organism evidence="8 9">
    <name type="scientific">Nocardia nova</name>
    <dbReference type="NCBI Taxonomy" id="37330"/>
    <lineage>
        <taxon>Bacteria</taxon>
        <taxon>Bacillati</taxon>
        <taxon>Actinomycetota</taxon>
        <taxon>Actinomycetes</taxon>
        <taxon>Mycobacteriales</taxon>
        <taxon>Nocardiaceae</taxon>
        <taxon>Nocardia</taxon>
    </lineage>
</organism>
<evidence type="ECO:0000256" key="3">
    <source>
        <dbReference type="ARBA" id="ARBA00022630"/>
    </source>
</evidence>
<evidence type="ECO:0000256" key="6">
    <source>
        <dbReference type="SAM" id="MobiDB-lite"/>
    </source>
</evidence>
<dbReference type="GO" id="GO:0003955">
    <property type="term" value="F:NAD(P)H dehydrogenase (quinone) activity"/>
    <property type="evidence" value="ECO:0007669"/>
    <property type="project" value="TreeGrafter"/>
</dbReference>
<name>A0A2S6ART3_9NOCA</name>
<dbReference type="InterPro" id="IPR023753">
    <property type="entry name" value="FAD/NAD-binding_dom"/>
</dbReference>
<evidence type="ECO:0000256" key="2">
    <source>
        <dbReference type="ARBA" id="ARBA00005272"/>
    </source>
</evidence>
<accession>A0A2S6ART3</accession>
<dbReference type="InterPro" id="IPR036188">
    <property type="entry name" value="FAD/NAD-bd_sf"/>
</dbReference>
<dbReference type="RefSeq" id="WP_104375664.1">
    <property type="nucleotide sequence ID" value="NZ_PSZC01000007.1"/>
</dbReference>
<keyword evidence="5" id="KW-0560">Oxidoreductase</keyword>
<dbReference type="PRINTS" id="PR00368">
    <property type="entry name" value="FADPNR"/>
</dbReference>
<dbReference type="OrthoDB" id="9784880at2"/>
<proteinExistence type="inferred from homology"/>
<dbReference type="SUPFAM" id="SSF51905">
    <property type="entry name" value="FAD/NAD(P)-binding domain"/>
    <property type="match status" value="2"/>
</dbReference>
<comment type="similarity">
    <text evidence="2">Belongs to the NADH dehydrogenase family.</text>
</comment>
<comment type="caution">
    <text evidence="8">The sequence shown here is derived from an EMBL/GenBank/DDBJ whole genome shotgun (WGS) entry which is preliminary data.</text>
</comment>
<dbReference type="EMBL" id="PSZC01000007">
    <property type="protein sequence ID" value="PPJ37903.1"/>
    <property type="molecule type" value="Genomic_DNA"/>
</dbReference>
<evidence type="ECO:0000256" key="1">
    <source>
        <dbReference type="ARBA" id="ARBA00001974"/>
    </source>
</evidence>
<dbReference type="PRINTS" id="PR00469">
    <property type="entry name" value="PNDRDTASEII"/>
</dbReference>
<protein>
    <submittedName>
        <fullName evidence="8">FAD-dependent oxidoreductase</fullName>
    </submittedName>
</protein>
<dbReference type="Pfam" id="PF07992">
    <property type="entry name" value="Pyr_redox_2"/>
    <property type="match status" value="1"/>
</dbReference>
<dbReference type="Gene3D" id="3.50.50.100">
    <property type="match status" value="1"/>
</dbReference>
<keyword evidence="3" id="KW-0285">Flavoprotein</keyword>
<dbReference type="PANTHER" id="PTHR42913">
    <property type="entry name" value="APOPTOSIS-INDUCING FACTOR 1"/>
    <property type="match status" value="1"/>
</dbReference>